<dbReference type="Gene3D" id="3.30.70.3160">
    <property type="match status" value="1"/>
</dbReference>
<dbReference type="PROSITE" id="PS50984">
    <property type="entry name" value="TRUD"/>
    <property type="match status" value="1"/>
</dbReference>
<dbReference type="Gene3D" id="1.10.1510.30">
    <property type="match status" value="1"/>
</dbReference>
<dbReference type="GO" id="GO:0160150">
    <property type="term" value="F:tRNA pseudouridine(13) synthase activity"/>
    <property type="evidence" value="ECO:0007669"/>
    <property type="project" value="UniProtKB-EC"/>
</dbReference>
<dbReference type="GO" id="GO:0031119">
    <property type="term" value="P:tRNA pseudouridine synthesis"/>
    <property type="evidence" value="ECO:0007669"/>
    <property type="project" value="UniProtKB-UniRule"/>
</dbReference>
<dbReference type="NCBIfam" id="TIGR00094">
    <property type="entry name" value="tRNA_TruD_broad"/>
    <property type="match status" value="1"/>
</dbReference>
<dbReference type="InterPro" id="IPR011760">
    <property type="entry name" value="PsdUridine_synth_TruD_insert"/>
</dbReference>
<name>A0A0S1XAU4_THEBA</name>
<dbReference type="AlphaFoldDB" id="A0A0S1XAU4"/>
<gene>
    <name evidence="4 6" type="primary">truD</name>
    <name evidence="6" type="ORF">TBCH5v1_0926</name>
</gene>
<dbReference type="InterPro" id="IPR001656">
    <property type="entry name" value="PsdUridine_synth_TruD"/>
</dbReference>
<feature type="domain" description="TRUD" evidence="5">
    <location>
        <begin position="162"/>
        <end position="384"/>
    </location>
</feature>
<dbReference type="InterPro" id="IPR020103">
    <property type="entry name" value="PsdUridine_synth_cat_dom_sf"/>
</dbReference>
<evidence type="ECO:0000313" key="6">
    <source>
        <dbReference type="EMBL" id="ALM74872.1"/>
    </source>
</evidence>
<evidence type="ECO:0000259" key="5">
    <source>
        <dbReference type="PROSITE" id="PS50984"/>
    </source>
</evidence>
<comment type="similarity">
    <text evidence="1 4">Belongs to the pseudouridine synthase TruD family.</text>
</comment>
<dbReference type="InterPro" id="IPR042214">
    <property type="entry name" value="TruD_catalytic"/>
</dbReference>
<dbReference type="PANTHER" id="PTHR13326">
    <property type="entry name" value="TRNA PSEUDOURIDINE SYNTHASE D"/>
    <property type="match status" value="1"/>
</dbReference>
<dbReference type="PATRIC" id="fig|55802.8.peg.922"/>
<protein>
    <recommendedName>
        <fullName evidence="4">Probable tRNA pseudouridine synthase D</fullName>
        <ecNumber evidence="4">5.4.99.27</ecNumber>
    </recommendedName>
    <alternativeName>
        <fullName evidence="4">tRNA pseudouridine(13) synthase</fullName>
    </alternativeName>
    <alternativeName>
        <fullName evidence="4">tRNA pseudouridylate synthase D</fullName>
    </alternativeName>
    <alternativeName>
        <fullName evidence="4">tRNA-uridine isomerase D</fullName>
    </alternativeName>
</protein>
<dbReference type="Proteomes" id="UP000066042">
    <property type="component" value="Chromosome"/>
</dbReference>
<evidence type="ECO:0000256" key="2">
    <source>
        <dbReference type="ARBA" id="ARBA00022694"/>
    </source>
</evidence>
<dbReference type="STRING" id="55802.TBCH5v1_0926"/>
<evidence type="ECO:0000256" key="1">
    <source>
        <dbReference type="ARBA" id="ARBA00007953"/>
    </source>
</evidence>
<organism evidence="6 7">
    <name type="scientific">Thermococcus barophilus</name>
    <dbReference type="NCBI Taxonomy" id="55802"/>
    <lineage>
        <taxon>Archaea</taxon>
        <taxon>Methanobacteriati</taxon>
        <taxon>Methanobacteriota</taxon>
        <taxon>Thermococci</taxon>
        <taxon>Thermococcales</taxon>
        <taxon>Thermococcaceae</taxon>
        <taxon>Thermococcus</taxon>
    </lineage>
</organism>
<dbReference type="HAMAP" id="MF_01082">
    <property type="entry name" value="TruD"/>
    <property type="match status" value="1"/>
</dbReference>
<dbReference type="GO" id="GO:0003723">
    <property type="term" value="F:RNA binding"/>
    <property type="evidence" value="ECO:0007669"/>
    <property type="project" value="InterPro"/>
</dbReference>
<accession>A0A0S1XAU4</accession>
<keyword evidence="2 4" id="KW-0819">tRNA processing</keyword>
<dbReference type="Pfam" id="PF01142">
    <property type="entry name" value="TruD"/>
    <property type="match status" value="1"/>
</dbReference>
<comment type="catalytic activity">
    <reaction evidence="4">
        <text>uridine(13) in tRNA = pseudouridine(13) in tRNA</text>
        <dbReference type="Rhea" id="RHEA:42540"/>
        <dbReference type="Rhea" id="RHEA-COMP:10105"/>
        <dbReference type="Rhea" id="RHEA-COMP:10106"/>
        <dbReference type="ChEBI" id="CHEBI:65314"/>
        <dbReference type="ChEBI" id="CHEBI:65315"/>
        <dbReference type="EC" id="5.4.99.27"/>
    </reaction>
</comment>
<evidence type="ECO:0000256" key="4">
    <source>
        <dbReference type="HAMAP-Rule" id="MF_01082"/>
    </source>
</evidence>
<dbReference type="RefSeq" id="WP_056933684.1">
    <property type="nucleotide sequence ID" value="NZ_CP013050.1"/>
</dbReference>
<dbReference type="EMBL" id="CP013050">
    <property type="protein sequence ID" value="ALM74872.1"/>
    <property type="molecule type" value="Genomic_DNA"/>
</dbReference>
<dbReference type="PROSITE" id="PS01268">
    <property type="entry name" value="UPF0024"/>
    <property type="match status" value="1"/>
</dbReference>
<proteinExistence type="inferred from homology"/>
<evidence type="ECO:0000313" key="7">
    <source>
        <dbReference type="Proteomes" id="UP000066042"/>
    </source>
</evidence>
<dbReference type="SUPFAM" id="SSF55120">
    <property type="entry name" value="Pseudouridine synthase"/>
    <property type="match status" value="1"/>
</dbReference>
<keyword evidence="3 4" id="KW-0413">Isomerase</keyword>
<dbReference type="EC" id="5.4.99.27" evidence="4"/>
<dbReference type="FunFam" id="3.30.70.3160:FF:000001">
    <property type="entry name" value="Probable tRNA pseudouridine synthase D"/>
    <property type="match status" value="1"/>
</dbReference>
<reference evidence="6 7" key="1">
    <citation type="journal article" date="2016" name="Genome Announc.">
        <title>Complete genome sequence of the hyperthermophilic and piezophilic archaeon Thermococcus barophilus Ch5, capable of growth at the expense of hydrogenogenesis from carbon monoxide and formate.</title>
        <authorList>
            <person name="Oger P."/>
            <person name="Sokolova T.G."/>
            <person name="Kozhevnikova D.A."/>
            <person name="Taranov E.A."/>
            <person name="Vannier P."/>
            <person name="Lee H.S."/>
            <person name="Kwon K.K."/>
            <person name="Kang S.G."/>
            <person name="Lee J.H."/>
            <person name="Bonch-Osmolovskaya E.A."/>
            <person name="Lebedinsky A.V."/>
        </authorList>
    </citation>
    <scope>NUCLEOTIDE SEQUENCE [LARGE SCALE GENOMIC DNA]</scope>
    <source>
        <strain evidence="7">Ch5</strain>
    </source>
</reference>
<feature type="active site" description="Nucleophile" evidence="4">
    <location>
        <position position="83"/>
    </location>
</feature>
<evidence type="ECO:0000256" key="3">
    <source>
        <dbReference type="ARBA" id="ARBA00023235"/>
    </source>
</evidence>
<dbReference type="Gene3D" id="3.30.2350.20">
    <property type="entry name" value="TruD, catalytic domain"/>
    <property type="match status" value="1"/>
</dbReference>
<dbReference type="InterPro" id="IPR020119">
    <property type="entry name" value="PsdUridine_synth_TruD_CS"/>
</dbReference>
<dbReference type="PIRSF" id="PIRSF037016">
    <property type="entry name" value="Pseudouridin_synth_euk_prd"/>
    <property type="match status" value="1"/>
</dbReference>
<dbReference type="GeneID" id="26136200"/>
<comment type="function">
    <text evidence="4">Could be responsible for synthesis of pseudouridine from uracil-13 in transfer RNAs.</text>
</comment>
<dbReference type="PANTHER" id="PTHR13326:SF21">
    <property type="entry name" value="PSEUDOURIDYLATE SYNTHASE PUS7L"/>
    <property type="match status" value="1"/>
</dbReference>
<sequence length="422" mass="48697">MDYKEFFRQFKHLSETPGIGGKIKQRPEDFIVVEIVPKRLISGGPCLIYKLKKKNWETMAAVKEIAKRIGIHYKEIGFAGTKDRHALTVQYISICDTSLKEKLDSLKIQDIKLEFVGYGKALKLGMLIGNKFEIVIREPNLPIEEAFERTKEIIAELKSKGGFPNYFGYQRFGEKRVVNHEIGKLLLKGQFEDAAIKFLGEYTGEMEGDEARKNFLETKNIEKALEEFPKFLRYERAMLYRYKETKSWKKAFAVLPRPILRIFIHSYQSYLFNKVLSRRIEEGLPLNEALVGDIVCQIKHGIPLRSKTFKVTRGTLRLVNEKIKKGEAMVTGPIFGFASRLADGEMGKIEREILEDEGINLKEFKMKSLKILAEPGGRRELLIKPLEFKYKALPEENAIVFKFFLPKGVYATSVLREIMKDH</sequence>